<keyword evidence="4" id="KW-1185">Reference proteome</keyword>
<comment type="caution">
    <text evidence="2">The sequence shown here is derived from an EMBL/GenBank/DDBJ whole genome shotgun (WGS) entry which is preliminary data.</text>
</comment>
<protein>
    <submittedName>
        <fullName evidence="2">Uncharacterized protein</fullName>
    </submittedName>
</protein>
<evidence type="ECO:0000313" key="2">
    <source>
        <dbReference type="EMBL" id="KAG0133264.1"/>
    </source>
</evidence>
<dbReference type="EMBL" id="JADDUC010000006">
    <property type="protein sequence ID" value="KAG0133264.1"/>
    <property type="molecule type" value="Genomic_DNA"/>
</dbReference>
<dbReference type="Proteomes" id="UP000618051">
    <property type="component" value="Unassembled WGS sequence"/>
</dbReference>
<reference evidence="2" key="1">
    <citation type="submission" date="2020-10" db="EMBL/GenBank/DDBJ databases">
        <title>Feather gene expression reveals the developmental basis of iridescence in African starlings.</title>
        <authorList>
            <person name="Rubenstein D.R."/>
        </authorList>
    </citation>
    <scope>NUCLEOTIDE SEQUENCE</scope>
    <source>
        <strain evidence="2">SS15</strain>
        <tissue evidence="2">Liver</tissue>
    </source>
</reference>
<reference evidence="3" key="3">
    <citation type="submission" date="2022-01" db="EMBL/GenBank/DDBJ databases">
        <authorList>
            <person name="Rubenstein D.R."/>
        </authorList>
    </citation>
    <scope>NUCLEOTIDE SEQUENCE</scope>
    <source>
        <strain evidence="3">SS15</strain>
        <tissue evidence="3">Liver</tissue>
    </source>
</reference>
<reference evidence="3 4" key="2">
    <citation type="journal article" date="2021" name="J. Hered.">
        <title>Feather Gene Expression Elucidates the Developmental Basis of Plumage Iridescence in African Starlings.</title>
        <authorList>
            <person name="Rubenstein D.R."/>
            <person name="Corvelo A."/>
            <person name="MacManes M.D."/>
            <person name="Maia R."/>
            <person name="Narzisi G."/>
            <person name="Rousaki A."/>
            <person name="Vandenabeele P."/>
            <person name="Shawkey M.D."/>
            <person name="Solomon J."/>
        </authorList>
    </citation>
    <scope>NUCLEOTIDE SEQUENCE [LARGE SCALE GENOMIC DNA]</scope>
    <source>
        <strain evidence="3">SS15</strain>
    </source>
</reference>
<dbReference type="AlphaFoldDB" id="A0A835P3K6"/>
<evidence type="ECO:0000313" key="3">
    <source>
        <dbReference type="EMBL" id="KAI1242984.1"/>
    </source>
</evidence>
<feature type="compositionally biased region" description="Polar residues" evidence="1">
    <location>
        <begin position="85"/>
        <end position="100"/>
    </location>
</feature>
<gene>
    <name evidence="3" type="ORF">IHE44_0000549</name>
    <name evidence="2" type="ORF">IHE44_011078</name>
</gene>
<organism evidence="2">
    <name type="scientific">Lamprotornis superbus</name>
    <dbReference type="NCBI Taxonomy" id="245042"/>
    <lineage>
        <taxon>Eukaryota</taxon>
        <taxon>Metazoa</taxon>
        <taxon>Chordata</taxon>
        <taxon>Craniata</taxon>
        <taxon>Vertebrata</taxon>
        <taxon>Euteleostomi</taxon>
        <taxon>Archelosauria</taxon>
        <taxon>Archosauria</taxon>
        <taxon>Dinosauria</taxon>
        <taxon>Saurischia</taxon>
        <taxon>Theropoda</taxon>
        <taxon>Coelurosauria</taxon>
        <taxon>Aves</taxon>
        <taxon>Neognathae</taxon>
        <taxon>Neoaves</taxon>
        <taxon>Telluraves</taxon>
        <taxon>Australaves</taxon>
        <taxon>Passeriformes</taxon>
        <taxon>Sturnidae</taxon>
        <taxon>Lamprotornis</taxon>
    </lineage>
</organism>
<evidence type="ECO:0000313" key="4">
    <source>
        <dbReference type="Proteomes" id="UP000618051"/>
    </source>
</evidence>
<feature type="region of interest" description="Disordered" evidence="1">
    <location>
        <begin position="84"/>
        <end position="141"/>
    </location>
</feature>
<sequence>MYITTSAWTKQQESSQEKEIKFTKATHRHMQLTGFRNKYKNSEDVKTSMKIRMLILRNICHQVALDVSGREFWSLHCRERCGDQISRTPTIPNSPQSQMEWPQRPLRKKKIKESSSLQGKSKVKWQPNSTRSGPAGKRVTGKLCRSPGSYTIAMNFNHCSLLLHYNETEHNGGEQATKLEPGTFRLAMPSRAQV</sequence>
<evidence type="ECO:0000256" key="1">
    <source>
        <dbReference type="SAM" id="MobiDB-lite"/>
    </source>
</evidence>
<name>A0A835P3K6_9PASS</name>
<accession>A0A835P3K6</accession>
<dbReference type="EMBL" id="JADDUC020000001">
    <property type="protein sequence ID" value="KAI1242984.1"/>
    <property type="molecule type" value="Genomic_DNA"/>
</dbReference>
<proteinExistence type="predicted"/>